<evidence type="ECO:0000256" key="3">
    <source>
        <dbReference type="ARBA" id="ARBA00023163"/>
    </source>
</evidence>
<dbReference type="InterPro" id="IPR000281">
    <property type="entry name" value="HTH_RpiR"/>
</dbReference>
<dbReference type="InterPro" id="IPR046348">
    <property type="entry name" value="SIS_dom_sf"/>
</dbReference>
<dbReference type="PANTHER" id="PTHR30514:SF1">
    <property type="entry name" value="HTH-TYPE TRANSCRIPTIONAL REGULATOR HEXR-RELATED"/>
    <property type="match status" value="1"/>
</dbReference>
<dbReference type="SUPFAM" id="SSF53697">
    <property type="entry name" value="SIS domain"/>
    <property type="match status" value="1"/>
</dbReference>
<keyword evidence="3" id="KW-0804">Transcription</keyword>
<dbReference type="InterPro" id="IPR009057">
    <property type="entry name" value="Homeodomain-like_sf"/>
</dbReference>
<dbReference type="InterPro" id="IPR035472">
    <property type="entry name" value="RpiR-like_SIS"/>
</dbReference>
<keyword evidence="2" id="KW-0238">DNA-binding</keyword>
<dbReference type="Proteomes" id="UP000824164">
    <property type="component" value="Unassembled WGS sequence"/>
</dbReference>
<evidence type="ECO:0000256" key="2">
    <source>
        <dbReference type="ARBA" id="ARBA00023125"/>
    </source>
</evidence>
<dbReference type="GO" id="GO:0003700">
    <property type="term" value="F:DNA-binding transcription factor activity"/>
    <property type="evidence" value="ECO:0007669"/>
    <property type="project" value="InterPro"/>
</dbReference>
<dbReference type="GO" id="GO:0003677">
    <property type="term" value="F:DNA binding"/>
    <property type="evidence" value="ECO:0007669"/>
    <property type="project" value="UniProtKB-KW"/>
</dbReference>
<sequence length="255" mass="29086">MIPLLEYAKQLKLTETEKEIVEYFERRTSVVAYMNLQDISRALYTSSATIVRFCQKLGLGGFNDFKYQLRKELKASGSRIYQSDDYIKHSIALFRDNIDSIDLEKAWQIALLATSKRPLYIYGSSLSSLPAKYLQVVLNTLDFPSIVVEWGSLLDTLVDNMSGDTVLLILSASGRDRYLPVLKKAEKRKLTTVLITSNPDSLLIPYSTIYICTNDVHAEYHYTDVNSRMGFFTVIQILIEMASSIKESQEKKEMS</sequence>
<proteinExistence type="predicted"/>
<dbReference type="AlphaFoldDB" id="A0A9D1HFM6"/>
<feature type="domain" description="HTH rpiR-type" evidence="4">
    <location>
        <begin position="1"/>
        <end position="76"/>
    </location>
</feature>
<evidence type="ECO:0000256" key="1">
    <source>
        <dbReference type="ARBA" id="ARBA00023015"/>
    </source>
</evidence>
<dbReference type="Pfam" id="PF01418">
    <property type="entry name" value="HTH_6"/>
    <property type="match status" value="1"/>
</dbReference>
<dbReference type="InterPro" id="IPR001347">
    <property type="entry name" value="SIS_dom"/>
</dbReference>
<dbReference type="PROSITE" id="PS51071">
    <property type="entry name" value="HTH_RPIR"/>
    <property type="match status" value="1"/>
</dbReference>
<dbReference type="InterPro" id="IPR047640">
    <property type="entry name" value="RpiR-like"/>
</dbReference>
<protein>
    <submittedName>
        <fullName evidence="6">MurR/RpiR family transcriptional regulator</fullName>
    </submittedName>
</protein>
<feature type="domain" description="SIS" evidence="5">
    <location>
        <begin position="108"/>
        <end position="253"/>
    </location>
</feature>
<evidence type="ECO:0000259" key="5">
    <source>
        <dbReference type="PROSITE" id="PS51464"/>
    </source>
</evidence>
<dbReference type="Pfam" id="PF01380">
    <property type="entry name" value="SIS"/>
    <property type="match status" value="1"/>
</dbReference>
<dbReference type="CDD" id="cd05013">
    <property type="entry name" value="SIS_RpiR"/>
    <property type="match status" value="1"/>
</dbReference>
<comment type="caution">
    <text evidence="6">The sequence shown here is derived from an EMBL/GenBank/DDBJ whole genome shotgun (WGS) entry which is preliminary data.</text>
</comment>
<dbReference type="GO" id="GO:1901135">
    <property type="term" value="P:carbohydrate derivative metabolic process"/>
    <property type="evidence" value="ECO:0007669"/>
    <property type="project" value="InterPro"/>
</dbReference>
<accession>A0A9D1HFM6</accession>
<organism evidence="6 7">
    <name type="scientific">Candidatus Onthocola gallistercoris</name>
    <dbReference type="NCBI Taxonomy" id="2840876"/>
    <lineage>
        <taxon>Bacteria</taxon>
        <taxon>Bacillati</taxon>
        <taxon>Bacillota</taxon>
        <taxon>Bacilli</taxon>
        <taxon>Candidatus Onthocola</taxon>
    </lineage>
</organism>
<evidence type="ECO:0000313" key="6">
    <source>
        <dbReference type="EMBL" id="HIU02431.1"/>
    </source>
</evidence>
<dbReference type="PROSITE" id="PS51464">
    <property type="entry name" value="SIS"/>
    <property type="match status" value="1"/>
</dbReference>
<dbReference type="InterPro" id="IPR036388">
    <property type="entry name" value="WH-like_DNA-bd_sf"/>
</dbReference>
<dbReference type="SUPFAM" id="SSF46689">
    <property type="entry name" value="Homeodomain-like"/>
    <property type="match status" value="1"/>
</dbReference>
<gene>
    <name evidence="6" type="ORF">IAB63_04170</name>
</gene>
<dbReference type="PANTHER" id="PTHR30514">
    <property type="entry name" value="GLUCOKINASE"/>
    <property type="match status" value="1"/>
</dbReference>
<reference evidence="6" key="2">
    <citation type="journal article" date="2021" name="PeerJ">
        <title>Extensive microbial diversity within the chicken gut microbiome revealed by metagenomics and culture.</title>
        <authorList>
            <person name="Gilroy R."/>
            <person name="Ravi A."/>
            <person name="Getino M."/>
            <person name="Pursley I."/>
            <person name="Horton D.L."/>
            <person name="Alikhan N.F."/>
            <person name="Baker D."/>
            <person name="Gharbi K."/>
            <person name="Hall N."/>
            <person name="Watson M."/>
            <person name="Adriaenssens E.M."/>
            <person name="Foster-Nyarko E."/>
            <person name="Jarju S."/>
            <person name="Secka A."/>
            <person name="Antonio M."/>
            <person name="Oren A."/>
            <person name="Chaudhuri R.R."/>
            <person name="La Ragione R."/>
            <person name="Hildebrand F."/>
            <person name="Pallen M.J."/>
        </authorList>
    </citation>
    <scope>NUCLEOTIDE SEQUENCE</scope>
    <source>
        <strain evidence="6">CHK187-14744</strain>
    </source>
</reference>
<dbReference type="EMBL" id="DVLT01000030">
    <property type="protein sequence ID" value="HIU02431.1"/>
    <property type="molecule type" value="Genomic_DNA"/>
</dbReference>
<name>A0A9D1HFM6_9FIRM</name>
<evidence type="ECO:0000313" key="7">
    <source>
        <dbReference type="Proteomes" id="UP000824164"/>
    </source>
</evidence>
<reference evidence="6" key="1">
    <citation type="submission" date="2020-10" db="EMBL/GenBank/DDBJ databases">
        <authorList>
            <person name="Gilroy R."/>
        </authorList>
    </citation>
    <scope>NUCLEOTIDE SEQUENCE</scope>
    <source>
        <strain evidence="6">CHK187-14744</strain>
    </source>
</reference>
<dbReference type="Gene3D" id="1.10.10.10">
    <property type="entry name" value="Winged helix-like DNA-binding domain superfamily/Winged helix DNA-binding domain"/>
    <property type="match status" value="1"/>
</dbReference>
<dbReference type="GO" id="GO:0097367">
    <property type="term" value="F:carbohydrate derivative binding"/>
    <property type="evidence" value="ECO:0007669"/>
    <property type="project" value="InterPro"/>
</dbReference>
<keyword evidence="1" id="KW-0805">Transcription regulation</keyword>
<dbReference type="Gene3D" id="3.40.50.10490">
    <property type="entry name" value="Glucose-6-phosphate isomerase like protein, domain 1"/>
    <property type="match status" value="1"/>
</dbReference>
<evidence type="ECO:0000259" key="4">
    <source>
        <dbReference type="PROSITE" id="PS51071"/>
    </source>
</evidence>